<protein>
    <submittedName>
        <fullName evidence="2">Porin</fullName>
    </submittedName>
</protein>
<dbReference type="AlphaFoldDB" id="A0A0A2MQ86"/>
<name>A0A0A2MQ86_9FLAO</name>
<feature type="signal peptide" evidence="1">
    <location>
        <begin position="1"/>
        <end position="20"/>
    </location>
</feature>
<accession>A0A0A2MQ86</accession>
<dbReference type="InterPro" id="IPR023614">
    <property type="entry name" value="Porin_dom_sf"/>
</dbReference>
<sequence>MNFCKAFSFLLLACTISGYAQTNTDATTPVPPVEKKWYEKINLRGYAQVRYNRLLETNENLGCEQCDRSWGGDGGFFLRRARLVFFGQVHKNVYFYFQPDFASSASSTGLNFGQIRDLYFDIGFDAENEYRVRIGQSKIPFGFENMQSSQNRIPLDRADAINSAFSNERDLGAFFYWAPKRIRKLYSELVSDNYKGSGDYGVFGFGVFNGQTANRPEANDELHVVARATYPFTIGNQIIEPGIQGYSGNYYVTDSQLSEGVTTKEDRNYTDRRATVSFILYPKPFGFTAEYNIGQGPQFDKVSQSIKVKSLEGGYAMVNYRLPIKNMMFFPFSRYNYYRGGKKHELDARSYAVNEFEVGVEWQLNKNFEFVAMYTISDRTYEDFALQDNHQKGNLLRLQAQINF</sequence>
<organism evidence="2 3">
    <name type="scientific">Flavobacterium subsaxonicum WB 4.1-42 = DSM 21790</name>
    <dbReference type="NCBI Taxonomy" id="1121898"/>
    <lineage>
        <taxon>Bacteria</taxon>
        <taxon>Pseudomonadati</taxon>
        <taxon>Bacteroidota</taxon>
        <taxon>Flavobacteriia</taxon>
        <taxon>Flavobacteriales</taxon>
        <taxon>Flavobacteriaceae</taxon>
        <taxon>Flavobacterium</taxon>
    </lineage>
</organism>
<gene>
    <name evidence="2" type="ORF">Q766_07035</name>
</gene>
<dbReference type="OrthoDB" id="9807854at2"/>
<evidence type="ECO:0000313" key="3">
    <source>
        <dbReference type="Proteomes" id="UP000030111"/>
    </source>
</evidence>
<feature type="chain" id="PRO_5002003515" evidence="1">
    <location>
        <begin position="21"/>
        <end position="404"/>
    </location>
</feature>
<reference evidence="2 3" key="1">
    <citation type="submission" date="2013-09" db="EMBL/GenBank/DDBJ databases">
        <authorList>
            <person name="Zeng Z."/>
            <person name="Chen C."/>
        </authorList>
    </citation>
    <scope>NUCLEOTIDE SEQUENCE [LARGE SCALE GENOMIC DNA]</scope>
    <source>
        <strain evidence="2 3">WB 4.1-42</strain>
    </source>
</reference>
<dbReference type="Proteomes" id="UP000030111">
    <property type="component" value="Unassembled WGS sequence"/>
</dbReference>
<keyword evidence="3" id="KW-1185">Reference proteome</keyword>
<dbReference type="RefSeq" id="WP_035738905.1">
    <property type="nucleotide sequence ID" value="NZ_JRLY01000004.1"/>
</dbReference>
<evidence type="ECO:0000256" key="1">
    <source>
        <dbReference type="SAM" id="SignalP"/>
    </source>
</evidence>
<dbReference type="eggNOG" id="COG3746">
    <property type="taxonomic scope" value="Bacteria"/>
</dbReference>
<dbReference type="STRING" id="1121898.GCA_000422725_00245"/>
<dbReference type="Pfam" id="PF07396">
    <property type="entry name" value="Porin_O_P"/>
    <property type="match status" value="1"/>
</dbReference>
<keyword evidence="1" id="KW-0732">Signal</keyword>
<comment type="caution">
    <text evidence="2">The sequence shown here is derived from an EMBL/GenBank/DDBJ whole genome shotgun (WGS) entry which is preliminary data.</text>
</comment>
<dbReference type="SUPFAM" id="SSF56935">
    <property type="entry name" value="Porins"/>
    <property type="match status" value="1"/>
</dbReference>
<dbReference type="Gene3D" id="2.40.160.10">
    <property type="entry name" value="Porin"/>
    <property type="match status" value="1"/>
</dbReference>
<proteinExistence type="predicted"/>
<dbReference type="EMBL" id="JRLY01000004">
    <property type="protein sequence ID" value="KGO93706.1"/>
    <property type="molecule type" value="Genomic_DNA"/>
</dbReference>
<dbReference type="InterPro" id="IPR010870">
    <property type="entry name" value="Porin_O/P"/>
</dbReference>
<evidence type="ECO:0000313" key="2">
    <source>
        <dbReference type="EMBL" id="KGO93706.1"/>
    </source>
</evidence>